<comment type="caution">
    <text evidence="17">The sequence shown here is derived from an EMBL/GenBank/DDBJ whole genome shotgun (WGS) entry which is preliminary data.</text>
</comment>
<dbReference type="InterPro" id="IPR022645">
    <property type="entry name" value="SecD/SecF_bac"/>
</dbReference>
<feature type="transmembrane region" description="Helical" evidence="12">
    <location>
        <begin position="286"/>
        <end position="306"/>
    </location>
</feature>
<evidence type="ECO:0000259" key="14">
    <source>
        <dbReference type="Pfam" id="PF02355"/>
    </source>
</evidence>
<feature type="domain" description="Protein export membrane protein SecD/SecF C-terminal" evidence="14">
    <location>
        <begin position="242"/>
        <end position="411"/>
    </location>
</feature>
<evidence type="ECO:0000256" key="5">
    <source>
        <dbReference type="ARBA" id="ARBA00022927"/>
    </source>
</evidence>
<dbReference type="NCBIfam" id="TIGR00966">
    <property type="entry name" value="transloc_SecF"/>
    <property type="match status" value="1"/>
</dbReference>
<dbReference type="SUPFAM" id="SSF82866">
    <property type="entry name" value="Multidrug efflux transporter AcrB transmembrane domain"/>
    <property type="match status" value="2"/>
</dbReference>
<dbReference type="GO" id="GO:0015450">
    <property type="term" value="F:protein-transporting ATPase activity"/>
    <property type="evidence" value="ECO:0007669"/>
    <property type="project" value="InterPro"/>
</dbReference>
<dbReference type="Gene3D" id="1.20.1640.10">
    <property type="entry name" value="Multidrug efflux transporter AcrB transmembrane domain"/>
    <property type="match status" value="2"/>
</dbReference>
<dbReference type="NCBIfam" id="TIGR01129">
    <property type="entry name" value="secD"/>
    <property type="match status" value="1"/>
</dbReference>
<name>A0AAW7AIJ7_9STAP</name>
<dbReference type="Pfam" id="PF02355">
    <property type="entry name" value="SecD_SecF_C"/>
    <property type="match status" value="2"/>
</dbReference>
<dbReference type="Gene3D" id="3.30.70.3220">
    <property type="match status" value="1"/>
</dbReference>
<dbReference type="HAMAP" id="MF_01464_B">
    <property type="entry name" value="SecF_B"/>
    <property type="match status" value="1"/>
</dbReference>
<dbReference type="InterPro" id="IPR005665">
    <property type="entry name" value="SecF_bac"/>
</dbReference>
<evidence type="ECO:0000256" key="3">
    <source>
        <dbReference type="ARBA" id="ARBA00022475"/>
    </source>
</evidence>
<evidence type="ECO:0000256" key="1">
    <source>
        <dbReference type="ARBA" id="ARBA00004651"/>
    </source>
</evidence>
<keyword evidence="4 12" id="KW-0812">Transmembrane</keyword>
<dbReference type="InterPro" id="IPR005791">
    <property type="entry name" value="SecD"/>
</dbReference>
<dbReference type="Pfam" id="PF21760">
    <property type="entry name" value="SecD_1st"/>
    <property type="match status" value="1"/>
</dbReference>
<feature type="domain" description="Protein translocase subunit SecDF P1" evidence="15">
    <location>
        <begin position="63"/>
        <end position="121"/>
    </location>
</feature>
<dbReference type="GO" id="GO:0005886">
    <property type="term" value="C:plasma membrane"/>
    <property type="evidence" value="ECO:0007669"/>
    <property type="project" value="UniProtKB-SubCell"/>
</dbReference>
<evidence type="ECO:0000259" key="15">
    <source>
        <dbReference type="Pfam" id="PF21760"/>
    </source>
</evidence>
<sequence length="758" mass="84077">MKKSSRIVAFIVLVGLLLGAMAFTYKSVVKDVSLGLDLQGGFEVLYQVDPLQKDDKIDDKAVKSTAKTLENRVNVLGVSEPKIQVEDKNRIRVQLAGVKNQSEAREVLSSQANLTIRDADDNIKLTGKDIQQGSAKQEFKENTNQPAVTFKLKDSDKFKKVTEEISKKDENVMVVWLDHEKGDSYHKEVTKKDPKFVSAASVDKPINSDSVEISGGFNGEEGIKEAKQIADLLNAGSLPVDLNEIYSNSVGAQFGQDALDKTVFAAIIGIAVIYLFMLGFYRLPGLVAIIALTAYIYLTMVAFNFISGVLTLPGLAALVLGVGMAVDANIIMYERIKDELKIGRTLKQAYKKANKSSFLTIVDAQLTTVIAAAALFFFGESSVKGFATMLLIGILMIFVTAVFLSRWLLSLLVSSNYFKKSYWLFGVNKKDIHNINEEKDVHDLKTPYERWDFMKLAKPLLSLSVLIIIVGAIILFIFKLNLGIDFTSGTRVDFESENKVSEEKVTQTLEDKDFKPTQVSLGENGQNATVQFKNDLSKDEVAKIKSTIDNEFGNDPTVNTVSPVIGQELAKNAMFALIYAAIGIIIYTTFRFEWRMGLSSVLALLHDAFIIVAVFSLFRLEVDITFIAAVLTIIGYSINDTIVTFDRVRENLHKVKVITKKSQIDDIVNRSIRQTMTRSINTVLTVVIVVISLLVLGSPSIFNFSLALLIGLISGVFSSVFIAVPLWGIMKKRQLKKSDDHKIVVYKEKKSNDEKILV</sequence>
<dbReference type="RefSeq" id="WP_285323310.1">
    <property type="nucleotide sequence ID" value="NZ_JARGCK010000003.1"/>
</dbReference>
<comment type="similarity">
    <text evidence="13">Belongs to the SecD/SecF family. SecF subfamily.</text>
</comment>
<dbReference type="NCBIfam" id="NF009584">
    <property type="entry name" value="PRK13024.1-4"/>
    <property type="match status" value="1"/>
</dbReference>
<keyword evidence="3 12" id="KW-1003">Cell membrane</keyword>
<comment type="function">
    <text evidence="9 12">Part of the Sec protein translocase complex. Interacts with the SecYEG preprotein conducting channel. SecDF uses the proton motive force (PMF) to complete protein translocation after the ATP-dependent function of SecA.</text>
</comment>
<evidence type="ECO:0000256" key="8">
    <source>
        <dbReference type="ARBA" id="ARBA00023136"/>
    </source>
</evidence>
<dbReference type="InterPro" id="IPR055344">
    <property type="entry name" value="SecD_SecF_C_bact"/>
</dbReference>
<dbReference type="FunFam" id="1.20.1640.10:FF:000024">
    <property type="entry name" value="Multifunctional fusion protein"/>
    <property type="match status" value="1"/>
</dbReference>
<dbReference type="InterPro" id="IPR054384">
    <property type="entry name" value="SecDF_P1_head"/>
</dbReference>
<feature type="transmembrane region" description="Helical" evidence="12">
    <location>
        <begin position="680"/>
        <end position="702"/>
    </location>
</feature>
<feature type="transmembrane region" description="Helical" evidence="12">
    <location>
        <begin position="357"/>
        <end position="379"/>
    </location>
</feature>
<comment type="similarity">
    <text evidence="12">Belongs to the SecD/SecF family. SecD subfamily.</text>
</comment>
<protein>
    <recommendedName>
        <fullName evidence="12 13">Multifunctional fusion protein</fullName>
    </recommendedName>
    <domain>
        <recommendedName>
            <fullName evidence="12">Protein translocase subunit SecD</fullName>
        </recommendedName>
    </domain>
    <domain>
        <recommendedName>
            <fullName evidence="13">Protein-export membrane protein SecF</fullName>
        </recommendedName>
    </domain>
</protein>
<evidence type="ECO:0000313" key="17">
    <source>
        <dbReference type="EMBL" id="MDK9865500.1"/>
    </source>
</evidence>
<feature type="transmembrane region" description="Helical" evidence="12">
    <location>
        <begin position="312"/>
        <end position="336"/>
    </location>
</feature>
<dbReference type="PRINTS" id="PR01755">
    <property type="entry name" value="SECFTRNLCASE"/>
</dbReference>
<dbReference type="PANTHER" id="PTHR30081">
    <property type="entry name" value="PROTEIN-EXPORT MEMBRANE PROTEIN SEC"/>
    <property type="match status" value="1"/>
</dbReference>
<evidence type="ECO:0000259" key="16">
    <source>
        <dbReference type="Pfam" id="PF22599"/>
    </source>
</evidence>
<dbReference type="InterPro" id="IPR048631">
    <property type="entry name" value="SecD_1st"/>
</dbReference>
<evidence type="ECO:0000256" key="6">
    <source>
        <dbReference type="ARBA" id="ARBA00022989"/>
    </source>
</evidence>
<proteinExistence type="inferred from homology"/>
<feature type="transmembrane region" description="Helical" evidence="12">
    <location>
        <begin position="460"/>
        <end position="478"/>
    </location>
</feature>
<keyword evidence="5 12" id="KW-0653">Protein transport</keyword>
<dbReference type="PANTHER" id="PTHR30081:SF1">
    <property type="entry name" value="PROTEIN TRANSLOCASE SUBUNIT SECD"/>
    <property type="match status" value="1"/>
</dbReference>
<evidence type="ECO:0000256" key="4">
    <source>
        <dbReference type="ARBA" id="ARBA00022692"/>
    </source>
</evidence>
<evidence type="ECO:0000256" key="9">
    <source>
        <dbReference type="ARBA" id="ARBA00059018"/>
    </source>
</evidence>
<dbReference type="InterPro" id="IPR048634">
    <property type="entry name" value="SecD_SecF_C"/>
</dbReference>
<organism evidence="17 18">
    <name type="scientific">Staphylococcus equorum</name>
    <dbReference type="NCBI Taxonomy" id="246432"/>
    <lineage>
        <taxon>Bacteria</taxon>
        <taxon>Bacillati</taxon>
        <taxon>Bacillota</taxon>
        <taxon>Bacilli</taxon>
        <taxon>Bacillales</taxon>
        <taxon>Staphylococcaceae</taxon>
        <taxon>Staphylococcus</taxon>
    </lineage>
</organism>
<comment type="similarity">
    <text evidence="10">In the C-terminal section; belongs to the SecD/SecF family. SecF subfamily.</text>
</comment>
<dbReference type="GO" id="GO:0065002">
    <property type="term" value="P:intracellular protein transmembrane transport"/>
    <property type="evidence" value="ECO:0007669"/>
    <property type="project" value="UniProtKB-UniRule"/>
</dbReference>
<dbReference type="Pfam" id="PF07549">
    <property type="entry name" value="Sec_GG"/>
    <property type="match status" value="1"/>
</dbReference>
<keyword evidence="6 12" id="KW-1133">Transmembrane helix</keyword>
<accession>A0AAW7AIJ7</accession>
<dbReference type="InterPro" id="IPR022813">
    <property type="entry name" value="SecD/SecF_arch_bac"/>
</dbReference>
<dbReference type="NCBIfam" id="NF009581">
    <property type="entry name" value="PRK13024.1-1"/>
    <property type="match status" value="1"/>
</dbReference>
<comment type="subunit">
    <text evidence="13">Forms a complex with SecD. Part of the essential Sec protein translocation apparatus which comprises SecA, SecYEG and auxiliary proteins SecDF. Other proteins may also be involved.</text>
</comment>
<feature type="domain" description="SecDF P1 head subdomain" evidence="16">
    <location>
        <begin position="122"/>
        <end position="240"/>
    </location>
</feature>
<evidence type="ECO:0000256" key="13">
    <source>
        <dbReference type="HAMAP-Rule" id="MF_01464"/>
    </source>
</evidence>
<feature type="transmembrane region" description="Helical" evidence="12">
    <location>
        <begin position="573"/>
        <end position="590"/>
    </location>
</feature>
<feature type="transmembrane region" description="Helical" evidence="12">
    <location>
        <begin position="624"/>
        <end position="645"/>
    </location>
</feature>
<dbReference type="GO" id="GO:0043952">
    <property type="term" value="P:protein transport by the Sec complex"/>
    <property type="evidence" value="ECO:0007669"/>
    <property type="project" value="UniProtKB-UniRule"/>
</dbReference>
<evidence type="ECO:0000256" key="12">
    <source>
        <dbReference type="HAMAP-Rule" id="MF_01463"/>
    </source>
</evidence>
<dbReference type="InterPro" id="IPR022646">
    <property type="entry name" value="SecD/SecF_CS"/>
</dbReference>
<comment type="similarity">
    <text evidence="11">In the N-terminal section; belongs to the SecD/SecF family. SecD subfamily.</text>
</comment>
<dbReference type="Pfam" id="PF22599">
    <property type="entry name" value="SecDF_P1_head"/>
    <property type="match status" value="1"/>
</dbReference>
<gene>
    <name evidence="17" type="primary">secDF</name>
    <name evidence="12" type="synonym">secD</name>
    <name evidence="13" type="synonym">secF</name>
    <name evidence="17" type="ORF">P1A27_05875</name>
</gene>
<comment type="subunit">
    <text evidence="12">Forms a complex with SecF. Part of the essential Sec protein translocation apparatus which comprises SecA, SecYEG and auxiliary proteins SecDF. Other proteins may also be involved.</text>
</comment>
<feature type="transmembrane region" description="Helical" evidence="12">
    <location>
        <begin position="708"/>
        <end position="729"/>
    </location>
</feature>
<evidence type="ECO:0000313" key="18">
    <source>
        <dbReference type="Proteomes" id="UP001174037"/>
    </source>
</evidence>
<keyword evidence="8 12" id="KW-0472">Membrane</keyword>
<feature type="transmembrane region" description="Helical" evidence="12">
    <location>
        <begin position="597"/>
        <end position="618"/>
    </location>
</feature>
<dbReference type="GO" id="GO:0006605">
    <property type="term" value="P:protein targeting"/>
    <property type="evidence" value="ECO:0007669"/>
    <property type="project" value="UniProtKB-UniRule"/>
</dbReference>
<keyword evidence="2 12" id="KW-0813">Transport</keyword>
<evidence type="ECO:0000256" key="11">
    <source>
        <dbReference type="ARBA" id="ARBA00061053"/>
    </source>
</evidence>
<reference evidence="17" key="2">
    <citation type="submission" date="2023-03" db="EMBL/GenBank/DDBJ databases">
        <authorList>
            <person name="Vazquez L."/>
            <person name="Rodriguez J."/>
            <person name="Mayo B."/>
            <person name="Florez A.B."/>
        </authorList>
    </citation>
    <scope>NUCLEOTIDE SEQUENCE</scope>
    <source>
        <strain evidence="17">5A3I</strain>
    </source>
</reference>
<evidence type="ECO:0000256" key="10">
    <source>
        <dbReference type="ARBA" id="ARBA00060856"/>
    </source>
</evidence>
<evidence type="ECO:0000256" key="2">
    <source>
        <dbReference type="ARBA" id="ARBA00022448"/>
    </source>
</evidence>
<dbReference type="Proteomes" id="UP001174037">
    <property type="component" value="Unassembled WGS sequence"/>
</dbReference>
<comment type="caution">
    <text evidence="12">Lacks conserved residue(s) required for the propagation of feature annotation.</text>
</comment>
<dbReference type="AlphaFoldDB" id="A0AAW7AIJ7"/>
<feature type="domain" description="Protein export membrane protein SecD/SecF C-terminal" evidence="14">
    <location>
        <begin position="555"/>
        <end position="732"/>
    </location>
</feature>
<evidence type="ECO:0000256" key="7">
    <source>
        <dbReference type="ARBA" id="ARBA00023010"/>
    </source>
</evidence>
<feature type="transmembrane region" description="Helical" evidence="12">
    <location>
        <begin position="385"/>
        <end position="409"/>
    </location>
</feature>
<comment type="subcellular location">
    <subcellularLocation>
        <location evidence="1 12">Cell membrane</location>
        <topology evidence="1 12">Multi-pass membrane protein</topology>
    </subcellularLocation>
</comment>
<dbReference type="EMBL" id="JARGCK010000003">
    <property type="protein sequence ID" value="MDK9865500.1"/>
    <property type="molecule type" value="Genomic_DNA"/>
</dbReference>
<dbReference type="NCBIfam" id="TIGR00916">
    <property type="entry name" value="2A0604s01"/>
    <property type="match status" value="2"/>
</dbReference>
<reference evidence="17" key="1">
    <citation type="journal article" date="2023" name="Int. J. Mol. Sci.">
        <title>Antibiotic Resistance/Susceptibility Profiles of Staphylococcus equorum Strains from Cheese, and Genome Analysis for Antibiotic Resistance Genes.</title>
        <authorList>
            <person name="Vazquez L."/>
            <person name="Srednik M.E."/>
            <person name="Rodriguez J."/>
            <person name="Florez A.B."/>
            <person name="Mayo B."/>
        </authorList>
    </citation>
    <scope>NUCLEOTIDE SEQUENCE</scope>
    <source>
        <strain evidence="17">5A3I</strain>
    </source>
</reference>
<feature type="transmembrane region" description="Helical" evidence="12">
    <location>
        <begin position="263"/>
        <end position="281"/>
    </location>
</feature>
<dbReference type="FunFam" id="1.20.1640.10:FF:000004">
    <property type="entry name" value="Protein translocase subunit SecD"/>
    <property type="match status" value="1"/>
</dbReference>
<dbReference type="HAMAP" id="MF_01463_B">
    <property type="entry name" value="SecD_B"/>
    <property type="match status" value="1"/>
</dbReference>
<keyword evidence="7 12" id="KW-0811">Translocation</keyword>